<dbReference type="AlphaFoldDB" id="A0A5E6M8L1"/>
<keyword evidence="2" id="KW-1185">Reference proteome</keyword>
<protein>
    <submittedName>
        <fullName evidence="1">Uncharacterized protein</fullName>
    </submittedName>
</protein>
<dbReference type="RefSeq" id="WP_178087650.1">
    <property type="nucleotide sequence ID" value="NZ_CABFUZ020000093.1"/>
</dbReference>
<dbReference type="EMBL" id="CABFUZ020000093">
    <property type="protein sequence ID" value="VVM05587.1"/>
    <property type="molecule type" value="Genomic_DNA"/>
</dbReference>
<evidence type="ECO:0000313" key="2">
    <source>
        <dbReference type="Proteomes" id="UP000381693"/>
    </source>
</evidence>
<organism evidence="1 2">
    <name type="scientific">Methylacidimicrobium cyclopophantes</name>
    <dbReference type="NCBI Taxonomy" id="1041766"/>
    <lineage>
        <taxon>Bacteria</taxon>
        <taxon>Pseudomonadati</taxon>
        <taxon>Verrucomicrobiota</taxon>
        <taxon>Methylacidimicrobium</taxon>
    </lineage>
</organism>
<reference evidence="1" key="1">
    <citation type="submission" date="2019-09" db="EMBL/GenBank/DDBJ databases">
        <authorList>
            <person name="Cremers G."/>
        </authorList>
    </citation>
    <scope>NUCLEOTIDE SEQUENCE [LARGE SCALE GENOMIC DNA]</scope>
    <source>
        <strain evidence="1">3B</strain>
    </source>
</reference>
<proteinExistence type="predicted"/>
<comment type="caution">
    <text evidence="1">The sequence shown here is derived from an EMBL/GenBank/DDBJ whole genome shotgun (WGS) entry which is preliminary data.</text>
</comment>
<dbReference type="Proteomes" id="UP000381693">
    <property type="component" value="Unassembled WGS sequence"/>
</dbReference>
<evidence type="ECO:0000313" key="1">
    <source>
        <dbReference type="EMBL" id="VVM05587.1"/>
    </source>
</evidence>
<accession>A0A5E6M8L1</accession>
<sequence>MGIGSLRDYYREPSVRRRIAEYCGGSPEDPEGFSCVYLVRYGIGEKGDPAVSEPHASVEKKRFAEILEAGGDILRSLWDRASLLGILDIEYVNRDYPAEIFFQPAEVFSRMEPLYRTIRRSFGAYGIEPLTILTGQGYHFVFRVGKDSPAFSLLAASGSASGRLIEWGNRFAERFGRSFSFPEAAAYETLGRLFEILLHRILREYDSAPLEGTARLPTVPTDVAVGRVSPNGHREAVSLDLSLFGDPLPRRATRCPFSVYQKHRVLWEKYGERAGRELPLPVLLPRCAKSLLQELLAARVDWNRAVVLAQESSVAIPDASPSILGWHKDYENSPLAQVHRRMEENPIRPRPSLGALPPCVLHCLREPNPHLLKPTNLQTLTRVLLACGWEPSEIAELVRTRYEEDYGWGDLWDKYEAATRARFYVRLFSGLVLTGTDREIDLNCISHQEKGYCWQPFCGFNLADYRGKGTNGTRALDGGALL</sequence>
<name>A0A5E6M8L1_9BACT</name>
<gene>
    <name evidence="1" type="ORF">MAMC_00698</name>
</gene>